<name>A0A7K3WQ57_9FLAO</name>
<dbReference type="InterPro" id="IPR029058">
    <property type="entry name" value="AB_hydrolase_fold"/>
</dbReference>
<proteinExistence type="predicted"/>
<feature type="domain" description="Serine hydrolase" evidence="1">
    <location>
        <begin position="32"/>
        <end position="209"/>
    </location>
</feature>
<dbReference type="Pfam" id="PF03959">
    <property type="entry name" value="FSH1"/>
    <property type="match status" value="1"/>
</dbReference>
<dbReference type="AlphaFoldDB" id="A0A7K3WQ57"/>
<dbReference type="EMBL" id="JAAGVY010000013">
    <property type="protein sequence ID" value="NEN23618.1"/>
    <property type="molecule type" value="Genomic_DNA"/>
</dbReference>
<organism evidence="2 3">
    <name type="scientific">Cryomorpha ignava</name>
    <dbReference type="NCBI Taxonomy" id="101383"/>
    <lineage>
        <taxon>Bacteria</taxon>
        <taxon>Pseudomonadati</taxon>
        <taxon>Bacteroidota</taxon>
        <taxon>Flavobacteriia</taxon>
        <taxon>Flavobacteriales</taxon>
        <taxon>Cryomorphaceae</taxon>
        <taxon>Cryomorpha</taxon>
    </lineage>
</organism>
<accession>A0A7K3WQ57</accession>
<dbReference type="Gene3D" id="3.40.50.1820">
    <property type="entry name" value="alpha/beta hydrolase"/>
    <property type="match status" value="1"/>
</dbReference>
<reference evidence="2 3" key="1">
    <citation type="submission" date="2020-02" db="EMBL/GenBank/DDBJ databases">
        <title>Out from the shadows clarifying the taxonomy of the family Cryomorphaceae and related taxa by utilizing the GTDB taxonomic framework.</title>
        <authorList>
            <person name="Bowman J.P."/>
        </authorList>
    </citation>
    <scope>NUCLEOTIDE SEQUENCE [LARGE SCALE GENOMIC DNA]</scope>
    <source>
        <strain evidence="2 3">QSSC 1-22</strain>
    </source>
</reference>
<evidence type="ECO:0000313" key="2">
    <source>
        <dbReference type="EMBL" id="NEN23618.1"/>
    </source>
</evidence>
<comment type="caution">
    <text evidence="2">The sequence shown here is derived from an EMBL/GenBank/DDBJ whole genome shotgun (WGS) entry which is preliminary data.</text>
</comment>
<sequence length="216" mass="24933">MDNREVKINISKTARYYTFGNANTAKHIWFVLHGYGQLAKYFIRNFEHLNPDEYFIVAPEGLYRFYLNGFDGRVGATWMTKEARLDDITDYVNFLDQVFETTVKPLLNSEKVFTCFGFSQGVATASRWIAYGKYKPEKAIFWAGSFPPDLEPVAAKKSFESIKTLCCVGIDDPFVKEKQIEETKKHLSALNIHAKWITYSGEHKIPTTELNRVIEF</sequence>
<evidence type="ECO:0000313" key="3">
    <source>
        <dbReference type="Proteomes" id="UP000486602"/>
    </source>
</evidence>
<protein>
    <submittedName>
        <fullName evidence="2">Phospholipase</fullName>
    </submittedName>
</protein>
<dbReference type="RefSeq" id="WP_163285014.1">
    <property type="nucleotide sequence ID" value="NZ_JAAGVY010000013.1"/>
</dbReference>
<dbReference type="Proteomes" id="UP000486602">
    <property type="component" value="Unassembled WGS sequence"/>
</dbReference>
<evidence type="ECO:0000259" key="1">
    <source>
        <dbReference type="Pfam" id="PF03959"/>
    </source>
</evidence>
<keyword evidence="3" id="KW-1185">Reference proteome</keyword>
<gene>
    <name evidence="2" type="ORF">G3O08_08900</name>
</gene>
<dbReference type="SUPFAM" id="SSF53474">
    <property type="entry name" value="alpha/beta-Hydrolases"/>
    <property type="match status" value="1"/>
</dbReference>
<dbReference type="InterPro" id="IPR005645">
    <property type="entry name" value="FSH-like_dom"/>
</dbReference>